<accession>X0WNN4</accession>
<comment type="caution">
    <text evidence="2">The sequence shown here is derived from an EMBL/GenBank/DDBJ whole genome shotgun (WGS) entry which is preliminary data.</text>
</comment>
<feature type="domain" description="D-isomer specific 2-hydroxyacid dehydrogenase NAD-binding" evidence="1">
    <location>
        <begin position="136"/>
        <end position="184"/>
    </location>
</feature>
<dbReference type="InterPro" id="IPR006140">
    <property type="entry name" value="D-isomer_DH_NAD-bd"/>
</dbReference>
<dbReference type="Pfam" id="PF02826">
    <property type="entry name" value="2-Hacid_dh_C"/>
    <property type="match status" value="1"/>
</dbReference>
<dbReference type="SUPFAM" id="SSF52283">
    <property type="entry name" value="Formate/glycerate dehydrogenase catalytic domain-like"/>
    <property type="match status" value="1"/>
</dbReference>
<feature type="non-terminal residue" evidence="2">
    <location>
        <position position="186"/>
    </location>
</feature>
<proteinExistence type="predicted"/>
<dbReference type="AlphaFoldDB" id="X0WNN4"/>
<evidence type="ECO:0000313" key="2">
    <source>
        <dbReference type="EMBL" id="GAG26113.1"/>
    </source>
</evidence>
<reference evidence="2" key="1">
    <citation type="journal article" date="2014" name="Front. Microbiol.">
        <title>High frequency of phylogenetically diverse reductive dehalogenase-homologous genes in deep subseafloor sedimentary metagenomes.</title>
        <authorList>
            <person name="Kawai M."/>
            <person name="Futagami T."/>
            <person name="Toyoda A."/>
            <person name="Takaki Y."/>
            <person name="Nishi S."/>
            <person name="Hori S."/>
            <person name="Arai W."/>
            <person name="Tsubouchi T."/>
            <person name="Morono Y."/>
            <person name="Uchiyama I."/>
            <person name="Ito T."/>
            <person name="Fujiyama A."/>
            <person name="Inagaki F."/>
            <person name="Takami H."/>
        </authorList>
    </citation>
    <scope>NUCLEOTIDE SEQUENCE</scope>
    <source>
        <strain evidence="2">Expedition CK06-06</strain>
    </source>
</reference>
<dbReference type="InterPro" id="IPR036291">
    <property type="entry name" value="NAD(P)-bd_dom_sf"/>
</dbReference>
<dbReference type="SUPFAM" id="SSF51735">
    <property type="entry name" value="NAD(P)-binding Rossmann-fold domains"/>
    <property type="match status" value="1"/>
</dbReference>
<gene>
    <name evidence="2" type="ORF">S01H1_48029</name>
</gene>
<organism evidence="2">
    <name type="scientific">marine sediment metagenome</name>
    <dbReference type="NCBI Taxonomy" id="412755"/>
    <lineage>
        <taxon>unclassified sequences</taxon>
        <taxon>metagenomes</taxon>
        <taxon>ecological metagenomes</taxon>
    </lineage>
</organism>
<name>X0WNN4_9ZZZZ</name>
<sequence>MAAKIGVVIPVPLRRKLFDESDIERLKTLGDAEITDSTGHLSMADACRLLADCEVGVGSWGTVSPCEELLSACPRLRLWEHVAGSVKHMFGPHLQGRDLTIASCAPASADNVAEFTLGEIIVGVRRIVGPGGAKRKCLSDATIGVIGASAVGRRVIRLLEPFGPSVLLYDPFVDAAEADRMGARLV</sequence>
<protein>
    <recommendedName>
        <fullName evidence="1">D-isomer specific 2-hydroxyacid dehydrogenase NAD-binding domain-containing protein</fullName>
    </recommendedName>
</protein>
<dbReference type="Gene3D" id="3.40.50.720">
    <property type="entry name" value="NAD(P)-binding Rossmann-like Domain"/>
    <property type="match status" value="2"/>
</dbReference>
<dbReference type="EMBL" id="BARS01030825">
    <property type="protein sequence ID" value="GAG26113.1"/>
    <property type="molecule type" value="Genomic_DNA"/>
</dbReference>
<evidence type="ECO:0000259" key="1">
    <source>
        <dbReference type="Pfam" id="PF02826"/>
    </source>
</evidence>
<dbReference type="GO" id="GO:0051287">
    <property type="term" value="F:NAD binding"/>
    <property type="evidence" value="ECO:0007669"/>
    <property type="project" value="InterPro"/>
</dbReference>